<dbReference type="PANTHER" id="PTHR43283">
    <property type="entry name" value="BETA-LACTAMASE-RELATED"/>
    <property type="match status" value="1"/>
</dbReference>
<keyword evidence="1" id="KW-0378">Hydrolase</keyword>
<evidence type="ECO:0000256" key="1">
    <source>
        <dbReference type="ARBA" id="ARBA00022801"/>
    </source>
</evidence>
<dbReference type="InterPro" id="IPR001466">
    <property type="entry name" value="Beta-lactam-related"/>
</dbReference>
<evidence type="ECO:0000259" key="2">
    <source>
        <dbReference type="Pfam" id="PF00144"/>
    </source>
</evidence>
<name>A0A9C9EKZ7_UNCW3</name>
<dbReference type="AlphaFoldDB" id="A0A9C9EKZ7"/>
<dbReference type="GO" id="GO:0016787">
    <property type="term" value="F:hydrolase activity"/>
    <property type="evidence" value="ECO:0007669"/>
    <property type="project" value="UniProtKB-KW"/>
</dbReference>
<dbReference type="Proteomes" id="UP000885826">
    <property type="component" value="Unassembled WGS sequence"/>
</dbReference>
<evidence type="ECO:0000313" key="3">
    <source>
        <dbReference type="EMBL" id="HEC77810.1"/>
    </source>
</evidence>
<sequence length="352" mass="40063">MSFLNLEKYLKRCVQDEKIPGWVCWLGTKKQTFFFESYGYAQTYLRRIDINKSTLFDLASLTKPFVTALLIIKLIEEKKLKLTDRLDKFIPEFKKKPIGEKTIKQILTHTAGIPAWFPLYLIPEEKRFTHLAAMELGGNSVVYSCLGYIILGKIIEHITGSRLDLYYREAIVKKLSLKNTGFNPKNRRNVAATELGNNYEKNLASKYGRVTVIKWRNYLIKGEVHDGNSFYAFKGVSGNAGLFSTALEIVKFIRAYLNGELISLRGVKSMTCVHTRGKEGRGLGWVVGSYPGIPSSKVFYHTGFTGTMCCVEPKKELIIILLANAVHPFVKPEIMAPIRREVVQYAIREYHG</sequence>
<dbReference type="Pfam" id="PF00144">
    <property type="entry name" value="Beta-lactamase"/>
    <property type="match status" value="1"/>
</dbReference>
<comment type="caution">
    <text evidence="3">The sequence shown here is derived from an EMBL/GenBank/DDBJ whole genome shotgun (WGS) entry which is preliminary data.</text>
</comment>
<evidence type="ECO:0000313" key="4">
    <source>
        <dbReference type="Proteomes" id="UP000885826"/>
    </source>
</evidence>
<dbReference type="Gene3D" id="3.40.710.10">
    <property type="entry name" value="DD-peptidase/beta-lactamase superfamily"/>
    <property type="match status" value="1"/>
</dbReference>
<dbReference type="PANTHER" id="PTHR43283:SF11">
    <property type="entry name" value="BETA-LACTAMASE-RELATED DOMAIN-CONTAINING PROTEIN"/>
    <property type="match status" value="1"/>
</dbReference>
<protein>
    <recommendedName>
        <fullName evidence="2">Beta-lactamase-related domain-containing protein</fullName>
    </recommendedName>
</protein>
<dbReference type="InterPro" id="IPR012338">
    <property type="entry name" value="Beta-lactam/transpept-like"/>
</dbReference>
<dbReference type="SUPFAM" id="SSF56601">
    <property type="entry name" value="beta-lactamase/transpeptidase-like"/>
    <property type="match status" value="1"/>
</dbReference>
<reference evidence="3" key="1">
    <citation type="journal article" date="2020" name="mSystems">
        <title>Genome- and Community-Level Interaction Insights into Carbon Utilization and Element Cycling Functions of Hydrothermarchaeota in Hydrothermal Sediment.</title>
        <authorList>
            <person name="Zhou Z."/>
            <person name="Liu Y."/>
            <person name="Xu W."/>
            <person name="Pan J."/>
            <person name="Luo Z.H."/>
            <person name="Li M."/>
        </authorList>
    </citation>
    <scope>NUCLEOTIDE SEQUENCE</scope>
    <source>
        <strain evidence="3">HyVt-388</strain>
    </source>
</reference>
<feature type="domain" description="Beta-lactamase-related" evidence="2">
    <location>
        <begin position="7"/>
        <end position="342"/>
    </location>
</feature>
<proteinExistence type="predicted"/>
<accession>A0A9C9EKZ7</accession>
<organism evidence="3 4">
    <name type="scientific">candidate division WOR-3 bacterium</name>
    <dbReference type="NCBI Taxonomy" id="2052148"/>
    <lineage>
        <taxon>Bacteria</taxon>
        <taxon>Bacteria division WOR-3</taxon>
    </lineage>
</organism>
<dbReference type="EMBL" id="DRIG01000020">
    <property type="protein sequence ID" value="HEC77810.1"/>
    <property type="molecule type" value="Genomic_DNA"/>
</dbReference>
<gene>
    <name evidence="3" type="ORF">ENI34_01535</name>
</gene>
<dbReference type="InterPro" id="IPR050789">
    <property type="entry name" value="Diverse_Enzym_Activities"/>
</dbReference>